<name>D7CW56_TRURR</name>
<evidence type="ECO:0000313" key="2">
    <source>
        <dbReference type="EMBL" id="ADI14319.1"/>
    </source>
</evidence>
<organism evidence="2 3">
    <name type="scientific">Truepera radiovictrix (strain DSM 17093 / CIP 108686 / LMG 22925 / RQ-24)</name>
    <dbReference type="NCBI Taxonomy" id="649638"/>
    <lineage>
        <taxon>Bacteria</taxon>
        <taxon>Thermotogati</taxon>
        <taxon>Deinococcota</taxon>
        <taxon>Deinococci</taxon>
        <taxon>Trueperales</taxon>
        <taxon>Trueperaceae</taxon>
        <taxon>Truepera</taxon>
    </lineage>
</organism>
<feature type="region of interest" description="Disordered" evidence="1">
    <location>
        <begin position="79"/>
        <end position="106"/>
    </location>
</feature>
<dbReference type="Proteomes" id="UP000000379">
    <property type="component" value="Chromosome"/>
</dbReference>
<dbReference type="KEGG" id="tra:Trad_1196"/>
<gene>
    <name evidence="2" type="ordered locus">Trad_1196</name>
</gene>
<dbReference type="AlphaFoldDB" id="D7CW56"/>
<dbReference type="EMBL" id="CP002049">
    <property type="protein sequence ID" value="ADI14319.1"/>
    <property type="molecule type" value="Genomic_DNA"/>
</dbReference>
<feature type="compositionally biased region" description="Basic and acidic residues" evidence="1">
    <location>
        <begin position="91"/>
        <end position="106"/>
    </location>
</feature>
<evidence type="ECO:0000313" key="3">
    <source>
        <dbReference type="Proteomes" id="UP000000379"/>
    </source>
</evidence>
<reference evidence="2 3" key="2">
    <citation type="journal article" date="2011" name="Stand. Genomic Sci.">
        <title>Complete genome sequence of Truepera radiovictrix type strain (RQ-24).</title>
        <authorList>
            <person name="Ivanova N."/>
            <person name="Rohde C."/>
            <person name="Munk C."/>
            <person name="Nolan M."/>
            <person name="Lucas S."/>
            <person name="Del Rio T.G."/>
            <person name="Tice H."/>
            <person name="Deshpande S."/>
            <person name="Cheng J.F."/>
            <person name="Tapia R."/>
            <person name="Han C."/>
            <person name="Goodwin L."/>
            <person name="Pitluck S."/>
            <person name="Liolios K."/>
            <person name="Mavromatis K."/>
            <person name="Mikhailova N."/>
            <person name="Pati A."/>
            <person name="Chen A."/>
            <person name="Palaniappan K."/>
            <person name="Land M."/>
            <person name="Hauser L."/>
            <person name="Chang Y.J."/>
            <person name="Jeffries C.D."/>
            <person name="Brambilla E."/>
            <person name="Rohde M."/>
            <person name="Goker M."/>
            <person name="Tindall B.J."/>
            <person name="Woyke T."/>
            <person name="Bristow J."/>
            <person name="Eisen J.A."/>
            <person name="Markowitz V."/>
            <person name="Hugenholtz P."/>
            <person name="Kyrpides N.C."/>
            <person name="Klenk H.P."/>
            <person name="Lapidus A."/>
        </authorList>
    </citation>
    <scope>NUCLEOTIDE SEQUENCE [LARGE SCALE GENOMIC DNA]</scope>
    <source>
        <strain evidence="3">DSM 17093 / CIP 108686 / LMG 22925 / RQ-24</strain>
    </source>
</reference>
<accession>D7CW56</accession>
<dbReference type="STRING" id="649638.Trad_1196"/>
<keyword evidence="3" id="KW-1185">Reference proteome</keyword>
<dbReference type="RefSeq" id="WP_013177689.1">
    <property type="nucleotide sequence ID" value="NC_014221.1"/>
</dbReference>
<dbReference type="eggNOG" id="COG4118">
    <property type="taxonomic scope" value="Bacteria"/>
</dbReference>
<evidence type="ECO:0008006" key="4">
    <source>
        <dbReference type="Google" id="ProtNLM"/>
    </source>
</evidence>
<proteinExistence type="predicted"/>
<dbReference type="HOGENOM" id="CLU_171172_1_0_0"/>
<evidence type="ECO:0000256" key="1">
    <source>
        <dbReference type="SAM" id="MobiDB-lite"/>
    </source>
</evidence>
<sequence length="106" mass="11860">MKRVGVREFKDKATTYISDAEPLVIEKHGRPVGFYMPIRPKDKSSSEIKASVERLDALMAEVLARTGMSEDEFVAELTENWGRQEGTADSQGHKSHEDGSQEHKVA</sequence>
<dbReference type="OrthoDB" id="557859at2"/>
<protein>
    <recommendedName>
        <fullName evidence="4">Antitoxin</fullName>
    </recommendedName>
</protein>
<reference evidence="3" key="1">
    <citation type="submission" date="2010-05" db="EMBL/GenBank/DDBJ databases">
        <title>The complete genome of Truepera radiovictris DSM 17093.</title>
        <authorList>
            <consortium name="US DOE Joint Genome Institute (JGI-PGF)"/>
            <person name="Lucas S."/>
            <person name="Copeland A."/>
            <person name="Lapidus A."/>
            <person name="Glavina del Rio T."/>
            <person name="Dalin E."/>
            <person name="Tice H."/>
            <person name="Bruce D."/>
            <person name="Goodwin L."/>
            <person name="Pitluck S."/>
            <person name="Kyrpides N."/>
            <person name="Mavromatis K."/>
            <person name="Ovchinnikova G."/>
            <person name="Munk A.C."/>
            <person name="Detter J.C."/>
            <person name="Han C."/>
            <person name="Tapia R."/>
            <person name="Land M."/>
            <person name="Hauser L."/>
            <person name="Markowitz V."/>
            <person name="Cheng J.-F."/>
            <person name="Hugenholtz P."/>
            <person name="Woyke T."/>
            <person name="Wu D."/>
            <person name="Tindall B."/>
            <person name="Pomrenke H.G."/>
            <person name="Brambilla E."/>
            <person name="Klenk H.-P."/>
            <person name="Eisen J.A."/>
        </authorList>
    </citation>
    <scope>NUCLEOTIDE SEQUENCE [LARGE SCALE GENOMIC DNA]</scope>
    <source>
        <strain evidence="3">DSM 17093 / CIP 108686 / LMG 22925 / RQ-24</strain>
    </source>
</reference>